<keyword evidence="4" id="KW-1185">Reference proteome</keyword>
<dbReference type="InterPro" id="IPR025507">
    <property type="entry name" value="DUF4394"/>
</dbReference>
<feature type="signal peptide" evidence="1">
    <location>
        <begin position="1"/>
        <end position="23"/>
    </location>
</feature>
<gene>
    <name evidence="3" type="ORF">G3A44_01320</name>
</gene>
<dbReference type="AlphaFoldDB" id="A0A7C9PES7"/>
<dbReference type="EMBL" id="JAAGOH010000001">
    <property type="protein sequence ID" value="NDY89828.1"/>
    <property type="molecule type" value="Genomic_DNA"/>
</dbReference>
<feature type="domain" description="DUF4394" evidence="2">
    <location>
        <begin position="48"/>
        <end position="294"/>
    </location>
</feature>
<dbReference type="Proteomes" id="UP000484255">
    <property type="component" value="Unassembled WGS sequence"/>
</dbReference>
<keyword evidence="1" id="KW-0732">Signal</keyword>
<protein>
    <submittedName>
        <fullName evidence="3">DUF4394 domain-containing protein</fullName>
    </submittedName>
</protein>
<evidence type="ECO:0000313" key="3">
    <source>
        <dbReference type="EMBL" id="NDY89828.1"/>
    </source>
</evidence>
<proteinExistence type="predicted"/>
<comment type="caution">
    <text evidence="3">The sequence shown here is derived from an EMBL/GenBank/DDBJ whole genome shotgun (WGS) entry which is preliminary data.</text>
</comment>
<dbReference type="InterPro" id="IPR011044">
    <property type="entry name" value="Quino_amine_DH_bsu"/>
</dbReference>
<reference evidence="3 4" key="1">
    <citation type="submission" date="2020-02" db="EMBL/GenBank/DDBJ databases">
        <title>Ideonella bacterium strain TBM-1.</title>
        <authorList>
            <person name="Chen W.-M."/>
        </authorList>
    </citation>
    <scope>NUCLEOTIDE SEQUENCE [LARGE SCALE GENOMIC DNA]</scope>
    <source>
        <strain evidence="3 4">TBM-1</strain>
    </source>
</reference>
<sequence>MPTLTRVSALRSLALAACVLALAGCAATAPGGVGPAREVALAVTASHQLVAFHAAQPQHLLWRRPLQGLQPGETVLGLDHRVKNETFYLLGSSGQLYTLDPDTAVLTPLGRPVGAPLTGRHVGFDFNPVADRLRVVSDAGMNLRLHPDTGEAVDGNAELPGWQPDGPLQAVAGDPLHGRPVSLVAAAYSYNKANPKITTNYVIEAYRGLLMIQGSREGATPVVSPNTGQLRTVGPLLAGPFASAQMDIDILTDQAYAALNPLEGGAPRWVRLDVNTGRATVLGTVGVTEPLLAMALDPQPQ</sequence>
<evidence type="ECO:0000259" key="2">
    <source>
        <dbReference type="Pfam" id="PF14339"/>
    </source>
</evidence>
<accession>A0A7C9PES7</accession>
<organism evidence="3 4">
    <name type="scientific">Ideonella livida</name>
    <dbReference type="NCBI Taxonomy" id="2707176"/>
    <lineage>
        <taxon>Bacteria</taxon>
        <taxon>Pseudomonadati</taxon>
        <taxon>Pseudomonadota</taxon>
        <taxon>Betaproteobacteria</taxon>
        <taxon>Burkholderiales</taxon>
        <taxon>Sphaerotilaceae</taxon>
        <taxon>Ideonella</taxon>
    </lineage>
</organism>
<evidence type="ECO:0000256" key="1">
    <source>
        <dbReference type="SAM" id="SignalP"/>
    </source>
</evidence>
<dbReference type="PROSITE" id="PS51257">
    <property type="entry name" value="PROKAR_LIPOPROTEIN"/>
    <property type="match status" value="1"/>
</dbReference>
<evidence type="ECO:0000313" key="4">
    <source>
        <dbReference type="Proteomes" id="UP000484255"/>
    </source>
</evidence>
<dbReference type="Pfam" id="PF14339">
    <property type="entry name" value="DUF4394"/>
    <property type="match status" value="1"/>
</dbReference>
<dbReference type="SUPFAM" id="SSF50969">
    <property type="entry name" value="YVTN repeat-like/Quinoprotein amine dehydrogenase"/>
    <property type="match status" value="1"/>
</dbReference>
<name>A0A7C9PES7_9BURK</name>
<feature type="chain" id="PRO_5028797611" evidence="1">
    <location>
        <begin position="24"/>
        <end position="301"/>
    </location>
</feature>